<sequence>MPPDFTFPPRYTSRSNPAQPPRIPTSPPNFGFPYFPTPPNPTAVSMPDITSPITPLSPIPALPGSTSKSPFLTIPLELRLQIYSYVLLAHPVHHAHLAPLDPPTTFSGMSTEEFHTTRLAPTSNGERERETEVRTLITRLAPSSSSAQEINALYPISAPTSLTSPRQTRVQGKIPTALLVSCKQVYGECKMVPWERNTFTFINWFWSGVYAARQFTRSLRPWQSDGMRYVGVEVLGRDLKVDGTGKIGASVGVAERGEWWELCSLWKGAWGLRLGLKGAVGGEKGRLVDGSGGWNGEHGQAGDEGEEKASGVLDVKAGWVKEGLLNMRQLRWVEIEVEDEDVEREEKIRFCGELEAAFNTELQQDMDGEERRKVKVIFIERRKVAEDPS</sequence>
<dbReference type="Proteomes" id="UP000235371">
    <property type="component" value="Unassembled WGS sequence"/>
</dbReference>
<evidence type="ECO:0000313" key="2">
    <source>
        <dbReference type="EMBL" id="PMD50976.1"/>
    </source>
</evidence>
<evidence type="ECO:0000256" key="1">
    <source>
        <dbReference type="SAM" id="MobiDB-lite"/>
    </source>
</evidence>
<accession>A0A2J6SJP3</accession>
<name>A0A2J6SJP3_9HELO</name>
<dbReference type="PANTHER" id="PTHR42085">
    <property type="entry name" value="F-BOX DOMAIN-CONTAINING PROTEIN"/>
    <property type="match status" value="1"/>
</dbReference>
<feature type="compositionally biased region" description="Pro residues" evidence="1">
    <location>
        <begin position="18"/>
        <end position="27"/>
    </location>
</feature>
<proteinExistence type="predicted"/>
<dbReference type="RefSeq" id="XP_024727880.1">
    <property type="nucleotide sequence ID" value="XM_024871158.1"/>
</dbReference>
<protein>
    <submittedName>
        <fullName evidence="2">Uncharacterized protein</fullName>
    </submittedName>
</protein>
<dbReference type="InParanoid" id="A0A2J6SJP3"/>
<evidence type="ECO:0000313" key="3">
    <source>
        <dbReference type="Proteomes" id="UP000235371"/>
    </source>
</evidence>
<feature type="region of interest" description="Disordered" evidence="1">
    <location>
        <begin position="288"/>
        <end position="308"/>
    </location>
</feature>
<feature type="region of interest" description="Disordered" evidence="1">
    <location>
        <begin position="1"/>
        <end position="28"/>
    </location>
</feature>
<dbReference type="PANTHER" id="PTHR42085:SF1">
    <property type="entry name" value="F-BOX DOMAIN-CONTAINING PROTEIN"/>
    <property type="match status" value="1"/>
</dbReference>
<dbReference type="EMBL" id="KZ613912">
    <property type="protein sequence ID" value="PMD50976.1"/>
    <property type="molecule type" value="Genomic_DNA"/>
</dbReference>
<dbReference type="AlphaFoldDB" id="A0A2J6SJP3"/>
<keyword evidence="3" id="KW-1185">Reference proteome</keyword>
<dbReference type="OrthoDB" id="5413827at2759"/>
<gene>
    <name evidence="2" type="ORF">K444DRAFT_222357</name>
</gene>
<reference evidence="2 3" key="1">
    <citation type="submission" date="2016-04" db="EMBL/GenBank/DDBJ databases">
        <title>A degradative enzymes factory behind the ericoid mycorrhizal symbiosis.</title>
        <authorList>
            <consortium name="DOE Joint Genome Institute"/>
            <person name="Martino E."/>
            <person name="Morin E."/>
            <person name="Grelet G."/>
            <person name="Kuo A."/>
            <person name="Kohler A."/>
            <person name="Daghino S."/>
            <person name="Barry K."/>
            <person name="Choi C."/>
            <person name="Cichocki N."/>
            <person name="Clum A."/>
            <person name="Copeland A."/>
            <person name="Hainaut M."/>
            <person name="Haridas S."/>
            <person name="Labutti K."/>
            <person name="Lindquist E."/>
            <person name="Lipzen A."/>
            <person name="Khouja H.-R."/>
            <person name="Murat C."/>
            <person name="Ohm R."/>
            <person name="Olson A."/>
            <person name="Spatafora J."/>
            <person name="Veneault-Fourrey C."/>
            <person name="Henrissat B."/>
            <person name="Grigoriev I."/>
            <person name="Martin F."/>
            <person name="Perotto S."/>
        </authorList>
    </citation>
    <scope>NUCLEOTIDE SEQUENCE [LARGE SCALE GENOMIC DNA]</scope>
    <source>
        <strain evidence="2 3">E</strain>
    </source>
</reference>
<dbReference type="GeneID" id="36579240"/>
<dbReference type="InterPro" id="IPR038883">
    <property type="entry name" value="AN11006-like"/>
</dbReference>
<organism evidence="2 3">
    <name type="scientific">Hyaloscypha bicolor E</name>
    <dbReference type="NCBI Taxonomy" id="1095630"/>
    <lineage>
        <taxon>Eukaryota</taxon>
        <taxon>Fungi</taxon>
        <taxon>Dikarya</taxon>
        <taxon>Ascomycota</taxon>
        <taxon>Pezizomycotina</taxon>
        <taxon>Leotiomycetes</taxon>
        <taxon>Helotiales</taxon>
        <taxon>Hyaloscyphaceae</taxon>
        <taxon>Hyaloscypha</taxon>
        <taxon>Hyaloscypha bicolor</taxon>
    </lineage>
</organism>